<evidence type="ECO:0000256" key="1">
    <source>
        <dbReference type="SAM" id="MobiDB-lite"/>
    </source>
</evidence>
<feature type="compositionally biased region" description="Polar residues" evidence="1">
    <location>
        <begin position="91"/>
        <end position="105"/>
    </location>
</feature>
<sequence length="105" mass="11124">GGGGGGGGGEGGGGGGEASKERAMERAFQTRAVMTSKEEQEERRPSLRAFCLRESMRGLERGKVRKRWAVGGAMRPDKSEEERVAAKEETTSGGRSCSRMNSLCG</sequence>
<dbReference type="Proteomes" id="UP000886520">
    <property type="component" value="Chromosome 11"/>
</dbReference>
<dbReference type="EMBL" id="JABFUD020000011">
    <property type="protein sequence ID" value="KAI5073936.1"/>
    <property type="molecule type" value="Genomic_DNA"/>
</dbReference>
<feature type="region of interest" description="Disordered" evidence="1">
    <location>
        <begin position="72"/>
        <end position="105"/>
    </location>
</feature>
<evidence type="ECO:0000313" key="3">
    <source>
        <dbReference type="Proteomes" id="UP000886520"/>
    </source>
</evidence>
<dbReference type="AlphaFoldDB" id="A0A9D4UU73"/>
<feature type="compositionally biased region" description="Basic and acidic residues" evidence="1">
    <location>
        <begin position="75"/>
        <end position="90"/>
    </location>
</feature>
<name>A0A9D4UU73_ADICA</name>
<organism evidence="2 3">
    <name type="scientific">Adiantum capillus-veneris</name>
    <name type="common">Maidenhair fern</name>
    <dbReference type="NCBI Taxonomy" id="13818"/>
    <lineage>
        <taxon>Eukaryota</taxon>
        <taxon>Viridiplantae</taxon>
        <taxon>Streptophyta</taxon>
        <taxon>Embryophyta</taxon>
        <taxon>Tracheophyta</taxon>
        <taxon>Polypodiopsida</taxon>
        <taxon>Polypodiidae</taxon>
        <taxon>Polypodiales</taxon>
        <taxon>Pteridineae</taxon>
        <taxon>Pteridaceae</taxon>
        <taxon>Vittarioideae</taxon>
        <taxon>Adiantum</taxon>
    </lineage>
</organism>
<reference evidence="2" key="1">
    <citation type="submission" date="2021-01" db="EMBL/GenBank/DDBJ databases">
        <title>Adiantum capillus-veneris genome.</title>
        <authorList>
            <person name="Fang Y."/>
            <person name="Liao Q."/>
        </authorList>
    </citation>
    <scope>NUCLEOTIDE SEQUENCE</scope>
    <source>
        <strain evidence="2">H3</strain>
        <tissue evidence="2">Leaf</tissue>
    </source>
</reference>
<protein>
    <submittedName>
        <fullName evidence="2">Uncharacterized protein</fullName>
    </submittedName>
</protein>
<feature type="compositionally biased region" description="Gly residues" evidence="1">
    <location>
        <begin position="1"/>
        <end position="17"/>
    </location>
</feature>
<comment type="caution">
    <text evidence="2">The sequence shown here is derived from an EMBL/GenBank/DDBJ whole genome shotgun (WGS) entry which is preliminary data.</text>
</comment>
<feature type="region of interest" description="Disordered" evidence="1">
    <location>
        <begin position="1"/>
        <end position="26"/>
    </location>
</feature>
<accession>A0A9D4UU73</accession>
<keyword evidence="3" id="KW-1185">Reference proteome</keyword>
<proteinExistence type="predicted"/>
<evidence type="ECO:0000313" key="2">
    <source>
        <dbReference type="EMBL" id="KAI5073936.1"/>
    </source>
</evidence>
<feature type="non-terminal residue" evidence="2">
    <location>
        <position position="1"/>
    </location>
</feature>
<gene>
    <name evidence="2" type="ORF">GOP47_0011949</name>
</gene>